<dbReference type="GO" id="GO:0000160">
    <property type="term" value="P:phosphorelay signal transduction system"/>
    <property type="evidence" value="ECO:0007669"/>
    <property type="project" value="InterPro"/>
</dbReference>
<dbReference type="EMBL" id="DF237052">
    <property type="protein sequence ID" value="GAQ82181.1"/>
    <property type="molecule type" value="Genomic_DNA"/>
</dbReference>
<reference evidence="1 2" key="1">
    <citation type="journal article" date="2014" name="Nat. Commun.">
        <title>Klebsormidium flaccidum genome reveals primary factors for plant terrestrial adaptation.</title>
        <authorList>
            <person name="Hori K."/>
            <person name="Maruyama F."/>
            <person name="Fujisawa T."/>
            <person name="Togashi T."/>
            <person name="Yamamoto N."/>
            <person name="Seo M."/>
            <person name="Sato S."/>
            <person name="Yamada T."/>
            <person name="Mori H."/>
            <person name="Tajima N."/>
            <person name="Moriyama T."/>
            <person name="Ikeuchi M."/>
            <person name="Watanabe M."/>
            <person name="Wada H."/>
            <person name="Kobayashi K."/>
            <person name="Saito M."/>
            <person name="Masuda T."/>
            <person name="Sasaki-Sekimoto Y."/>
            <person name="Mashiguchi K."/>
            <person name="Awai K."/>
            <person name="Shimojima M."/>
            <person name="Masuda S."/>
            <person name="Iwai M."/>
            <person name="Nobusawa T."/>
            <person name="Narise T."/>
            <person name="Kondo S."/>
            <person name="Saito H."/>
            <person name="Sato R."/>
            <person name="Murakawa M."/>
            <person name="Ihara Y."/>
            <person name="Oshima-Yamada Y."/>
            <person name="Ohtaka K."/>
            <person name="Satoh M."/>
            <person name="Sonobe K."/>
            <person name="Ishii M."/>
            <person name="Ohtani R."/>
            <person name="Kanamori-Sato M."/>
            <person name="Honoki R."/>
            <person name="Miyazaki D."/>
            <person name="Mochizuki H."/>
            <person name="Umetsu J."/>
            <person name="Higashi K."/>
            <person name="Shibata D."/>
            <person name="Kamiya Y."/>
            <person name="Sato N."/>
            <person name="Nakamura Y."/>
            <person name="Tabata S."/>
            <person name="Ida S."/>
            <person name="Kurokawa K."/>
            <person name="Ohta H."/>
        </authorList>
    </citation>
    <scope>NUCLEOTIDE SEQUENCE [LARGE SCALE GENOMIC DNA]</scope>
    <source>
        <strain evidence="1 2">NIES-2285</strain>
    </source>
</reference>
<dbReference type="AlphaFoldDB" id="A0A1Y1HZ19"/>
<evidence type="ECO:0000313" key="2">
    <source>
        <dbReference type="Proteomes" id="UP000054558"/>
    </source>
</evidence>
<dbReference type="Gene3D" id="1.20.120.160">
    <property type="entry name" value="HPT domain"/>
    <property type="match status" value="1"/>
</dbReference>
<dbReference type="Proteomes" id="UP000054558">
    <property type="component" value="Unassembled WGS sequence"/>
</dbReference>
<accession>A0A1Y1HZ19</accession>
<protein>
    <submittedName>
        <fullName evidence="1">Uncharacterized protein</fullName>
    </submittedName>
</protein>
<evidence type="ECO:0000313" key="1">
    <source>
        <dbReference type="EMBL" id="GAQ82181.1"/>
    </source>
</evidence>
<organism evidence="1 2">
    <name type="scientific">Klebsormidium nitens</name>
    <name type="common">Green alga</name>
    <name type="synonym">Ulothrix nitens</name>
    <dbReference type="NCBI Taxonomy" id="105231"/>
    <lineage>
        <taxon>Eukaryota</taxon>
        <taxon>Viridiplantae</taxon>
        <taxon>Streptophyta</taxon>
        <taxon>Klebsormidiophyceae</taxon>
        <taxon>Klebsormidiales</taxon>
        <taxon>Klebsormidiaceae</taxon>
        <taxon>Klebsormidium</taxon>
    </lineage>
</organism>
<gene>
    <name evidence="1" type="ORF">KFL_001030060</name>
</gene>
<name>A0A1Y1HZ19_KLENI</name>
<dbReference type="InterPro" id="IPR036641">
    <property type="entry name" value="HPT_dom_sf"/>
</dbReference>
<keyword evidence="2" id="KW-1185">Reference proteome</keyword>
<proteinExistence type="predicted"/>
<sequence>MLRGVLNRDEFANILTLDDDSSFMAELVPIFTTDMEAFFTRAAAWVEQLPEIPEHERNSGLPSEIRRVYDNFNVRLAACTSAYTMGALRLKDALWELRNRKHAYDAQGCKEALRVAELAYPEFKGVLEDFLEVLTLPTAWQTDDLCPANDSICARSPVCKLRRPISLPRVLNLRETHAIRVEPIS</sequence>